<reference evidence="1" key="1">
    <citation type="journal article" date="2012" name="Science">
        <title>Fermentation, hydrogen, and sulfur metabolism in multiple uncultivated bacterial phyla.</title>
        <authorList>
            <person name="Wrighton K.C."/>
            <person name="Thomas B.C."/>
            <person name="Sharon I."/>
            <person name="Miller C.S."/>
            <person name="Castelle C.J."/>
            <person name="VerBerkmoes N.C."/>
            <person name="Wilkins M.J."/>
            <person name="Hettich R.L."/>
            <person name="Lipton M.S."/>
            <person name="Williams K.H."/>
            <person name="Long P.E."/>
            <person name="Banfield J.F."/>
        </authorList>
    </citation>
    <scope>NUCLEOTIDE SEQUENCE [LARGE SCALE GENOMIC DNA]</scope>
</reference>
<dbReference type="EMBL" id="AMFJ01000021">
    <property type="protein sequence ID" value="EKE30228.1"/>
    <property type="molecule type" value="Genomic_DNA"/>
</dbReference>
<name>K2G4Q1_9BACT</name>
<protein>
    <submittedName>
        <fullName evidence="1">Uncharacterized protein</fullName>
    </submittedName>
</protein>
<gene>
    <name evidence="1" type="ORF">ACD_2C00021G0001</name>
</gene>
<dbReference type="AlphaFoldDB" id="K2G4Q1"/>
<evidence type="ECO:0000313" key="1">
    <source>
        <dbReference type="EMBL" id="EKE30228.1"/>
    </source>
</evidence>
<organism evidence="1">
    <name type="scientific">uncultured bacterium</name>
    <name type="common">gcode 4</name>
    <dbReference type="NCBI Taxonomy" id="1234023"/>
    <lineage>
        <taxon>Bacteria</taxon>
        <taxon>environmental samples</taxon>
    </lineage>
</organism>
<accession>K2G4Q1</accession>
<proteinExistence type="predicted"/>
<comment type="caution">
    <text evidence="1">The sequence shown here is derived from an EMBL/GenBank/DDBJ whole genome shotgun (WGS) entry which is preliminary data.</text>
</comment>
<sequence length="115" mass="13296">MKICYRSTKHEKLVSNKRKLMQKYWDINTEAILSSIGELISADSLSHIPLAIRPHALQGVNSLIFTVDIKHPYRLLFVPIWEYDNSNPITTIKEVEIVELSINTHDNKFNASNYI</sequence>